<accession>A0ABT3XS12</accession>
<sequence length="255" mass="29350">MAKSNNWTKEETIIAFNVYCKVPFKNSSKTNPIIIKYANIIGRSPSALNMKIGNFGRLDPDLKKQGIVGLGNGSKLDEVVWDEFNGNWEKLAYESEVLIAEFQNKKIEDTINAELFDFPIGLERETIIKQRVNQSFFRSTILSSYNLKCCITGLSVSDFLVASHIKPWKTDETNRLNPHNGLCLNSIHDKAFDKGFMTITPDYKVKISNYFNDIQNDNSISDFFLKYDNQSISLPDRFLPSKIFLDYHYQNIFKK</sequence>
<dbReference type="Proteomes" id="UP001073122">
    <property type="component" value="Unassembled WGS sequence"/>
</dbReference>
<evidence type="ECO:0000259" key="1">
    <source>
        <dbReference type="Pfam" id="PF13391"/>
    </source>
</evidence>
<proteinExistence type="predicted"/>
<dbReference type="GO" id="GO:0004519">
    <property type="term" value="F:endonuclease activity"/>
    <property type="evidence" value="ECO:0007669"/>
    <property type="project" value="UniProtKB-KW"/>
</dbReference>
<reference evidence="2" key="1">
    <citation type="submission" date="2022-10" db="EMBL/GenBank/DDBJ databases">
        <title>Chryseobacterium sp. nov., a novel bacterial species.</title>
        <authorList>
            <person name="Cao Y."/>
        </authorList>
    </citation>
    <scope>NUCLEOTIDE SEQUENCE</scope>
    <source>
        <strain evidence="2">CCTCC AB2015118</strain>
    </source>
</reference>
<evidence type="ECO:0000313" key="2">
    <source>
        <dbReference type="EMBL" id="MCX8524918.1"/>
    </source>
</evidence>
<evidence type="ECO:0000313" key="3">
    <source>
        <dbReference type="Proteomes" id="UP001073122"/>
    </source>
</evidence>
<gene>
    <name evidence="2" type="ORF">OF897_13445</name>
</gene>
<dbReference type="EMBL" id="JAOVZW010000015">
    <property type="protein sequence ID" value="MCX8524918.1"/>
    <property type="molecule type" value="Genomic_DNA"/>
</dbReference>
<keyword evidence="2" id="KW-0255">Endonuclease</keyword>
<dbReference type="InterPro" id="IPR003615">
    <property type="entry name" value="HNH_nuc"/>
</dbReference>
<keyword evidence="2" id="KW-0540">Nuclease</keyword>
<dbReference type="Pfam" id="PF13391">
    <property type="entry name" value="HNH_2"/>
    <property type="match status" value="1"/>
</dbReference>
<keyword evidence="2" id="KW-0378">Hydrolase</keyword>
<dbReference type="RefSeq" id="WP_267266201.1">
    <property type="nucleotide sequence ID" value="NZ_JAOVZW010000015.1"/>
</dbReference>
<organism evidence="2 3">
    <name type="scientific">Chryseobacterium formosus</name>
    <dbReference type="NCBI Taxonomy" id="1537363"/>
    <lineage>
        <taxon>Bacteria</taxon>
        <taxon>Pseudomonadati</taxon>
        <taxon>Bacteroidota</taxon>
        <taxon>Flavobacteriia</taxon>
        <taxon>Flavobacteriales</taxon>
        <taxon>Weeksellaceae</taxon>
        <taxon>Chryseobacterium group</taxon>
        <taxon>Chryseobacterium</taxon>
    </lineage>
</organism>
<name>A0ABT3XS12_9FLAO</name>
<comment type="caution">
    <text evidence="2">The sequence shown here is derived from an EMBL/GenBank/DDBJ whole genome shotgun (WGS) entry which is preliminary data.</text>
</comment>
<protein>
    <submittedName>
        <fullName evidence="2">HNH endonuclease</fullName>
    </submittedName>
</protein>
<keyword evidence="3" id="KW-1185">Reference proteome</keyword>
<feature type="domain" description="HNH nuclease" evidence="1">
    <location>
        <begin position="149"/>
        <end position="199"/>
    </location>
</feature>